<dbReference type="GeneID" id="3531895"/>
<comment type="caution">
    <text evidence="2">The sequence shown here is derived from an EMBL/GenBank/DDBJ whole genome shotgun (WGS) entry which is preliminary data.</text>
</comment>
<dbReference type="RefSeq" id="XP_802563.1">
    <property type="nucleotide sequence ID" value="XM_797470.1"/>
</dbReference>
<gene>
    <name evidence="2" type="ORF">Tc00.1047053508575.20</name>
</gene>
<feature type="transmembrane region" description="Helical" evidence="1">
    <location>
        <begin position="48"/>
        <end position="67"/>
    </location>
</feature>
<reference evidence="2 3" key="1">
    <citation type="journal article" date="2005" name="Science">
        <title>The genome sequence of Trypanosoma cruzi, etiologic agent of Chagas disease.</title>
        <authorList>
            <person name="El-Sayed N.M."/>
            <person name="Myler P.J."/>
            <person name="Bartholomeu D.C."/>
            <person name="Nilsson D."/>
            <person name="Aggarwal G."/>
            <person name="Tran A.N."/>
            <person name="Ghedin E."/>
            <person name="Worthey E.A."/>
            <person name="Delcher A.L."/>
            <person name="Blandin G."/>
            <person name="Westenberger S.J."/>
            <person name="Caler E."/>
            <person name="Cerqueira G.C."/>
            <person name="Branche C."/>
            <person name="Haas B."/>
            <person name="Anupama A."/>
            <person name="Arner E."/>
            <person name="Aslund L."/>
            <person name="Attipoe P."/>
            <person name="Bontempi E."/>
            <person name="Bringaud F."/>
            <person name="Burton P."/>
            <person name="Cadag E."/>
            <person name="Campbell D.A."/>
            <person name="Carrington M."/>
            <person name="Crabtree J."/>
            <person name="Darban H."/>
            <person name="da Silveira J.F."/>
            <person name="de Jong P."/>
            <person name="Edwards K."/>
            <person name="Englund P.T."/>
            <person name="Fazelina G."/>
            <person name="Feldblyum T."/>
            <person name="Ferella M."/>
            <person name="Frasch A.C."/>
            <person name="Gull K."/>
            <person name="Horn D."/>
            <person name="Hou L."/>
            <person name="Huang Y."/>
            <person name="Kindlund E."/>
            <person name="Klingbeil M."/>
            <person name="Kluge S."/>
            <person name="Koo H."/>
            <person name="Lacerda D."/>
            <person name="Levin M.J."/>
            <person name="Lorenzi H."/>
            <person name="Louie T."/>
            <person name="Machado C.R."/>
            <person name="McCulloch R."/>
            <person name="McKenna A."/>
            <person name="Mizuno Y."/>
            <person name="Mottram J.C."/>
            <person name="Nelson S."/>
            <person name="Ochaya S."/>
            <person name="Osoegawa K."/>
            <person name="Pai G."/>
            <person name="Parsons M."/>
            <person name="Pentony M."/>
            <person name="Pettersson U."/>
            <person name="Pop M."/>
            <person name="Ramirez J.L."/>
            <person name="Rinta J."/>
            <person name="Robertson L."/>
            <person name="Salzberg S.L."/>
            <person name="Sanchez D.O."/>
            <person name="Seyler A."/>
            <person name="Sharma R."/>
            <person name="Shetty J."/>
            <person name="Simpson A.J."/>
            <person name="Sisk E."/>
            <person name="Tammi M.T."/>
            <person name="Tarleton R."/>
            <person name="Teixeira S."/>
            <person name="Van Aken S."/>
            <person name="Vogt C."/>
            <person name="Ward P.N."/>
            <person name="Wickstead B."/>
            <person name="Wortman J."/>
            <person name="White O."/>
            <person name="Fraser C.M."/>
            <person name="Stuart K.D."/>
            <person name="Andersson B."/>
        </authorList>
    </citation>
    <scope>NUCLEOTIDE SEQUENCE [LARGE SCALE GENOMIC DNA]</scope>
    <source>
        <strain evidence="2 3">CL Brener</strain>
    </source>
</reference>
<dbReference type="EMBL" id="AAHK01004485">
    <property type="protein sequence ID" value="EAN81117.1"/>
    <property type="molecule type" value="Genomic_DNA"/>
</dbReference>
<name>Q4CLG5_TRYCC</name>
<dbReference type="KEGG" id="tcr:508575.20"/>
<protein>
    <submittedName>
        <fullName evidence="2">Uncharacterized protein</fullName>
    </submittedName>
</protein>
<keyword evidence="1" id="KW-0472">Membrane</keyword>
<keyword evidence="1" id="KW-0812">Transmembrane</keyword>
<keyword evidence="1" id="KW-1133">Transmembrane helix</keyword>
<dbReference type="InParanoid" id="Q4CLG5"/>
<dbReference type="Proteomes" id="UP000002296">
    <property type="component" value="Unassembled WGS sequence"/>
</dbReference>
<sequence length="105" mass="11644">MMDEGEIKGEGSRKQAKSIVSTMLFLFVGDRHRHWLLSCPLKVTPVSAGYAACTSVGLFVCSVVLFVSRTFISPCRLTHSFIIPLPVFVRAPREGMRDMKCAPLL</sequence>
<keyword evidence="3" id="KW-1185">Reference proteome</keyword>
<evidence type="ECO:0000313" key="2">
    <source>
        <dbReference type="EMBL" id="EAN81117.1"/>
    </source>
</evidence>
<dbReference type="PaxDb" id="353153-Q4CLG5"/>
<accession>Q4CLG5</accession>
<dbReference type="AlphaFoldDB" id="Q4CLG5"/>
<evidence type="ECO:0000313" key="3">
    <source>
        <dbReference type="Proteomes" id="UP000002296"/>
    </source>
</evidence>
<proteinExistence type="predicted"/>
<evidence type="ECO:0000256" key="1">
    <source>
        <dbReference type="SAM" id="Phobius"/>
    </source>
</evidence>
<organism evidence="2 3">
    <name type="scientific">Trypanosoma cruzi (strain CL Brener)</name>
    <dbReference type="NCBI Taxonomy" id="353153"/>
    <lineage>
        <taxon>Eukaryota</taxon>
        <taxon>Discoba</taxon>
        <taxon>Euglenozoa</taxon>
        <taxon>Kinetoplastea</taxon>
        <taxon>Metakinetoplastina</taxon>
        <taxon>Trypanosomatida</taxon>
        <taxon>Trypanosomatidae</taxon>
        <taxon>Trypanosoma</taxon>
        <taxon>Schizotrypanum</taxon>
    </lineage>
</organism>